<evidence type="ECO:0000256" key="4">
    <source>
        <dbReference type="ARBA" id="ARBA00004752"/>
    </source>
</evidence>
<dbReference type="EMBL" id="BFAV01000141">
    <property type="protein sequence ID" value="GBF34453.1"/>
    <property type="molecule type" value="Genomic_DNA"/>
</dbReference>
<dbReference type="GO" id="GO:0071555">
    <property type="term" value="P:cell wall organization"/>
    <property type="evidence" value="ECO:0007669"/>
    <property type="project" value="UniProtKB-KW"/>
</dbReference>
<evidence type="ECO:0000256" key="11">
    <source>
        <dbReference type="ARBA" id="ARBA00022984"/>
    </source>
</evidence>
<dbReference type="OrthoDB" id="9804753at2"/>
<dbReference type="Gene3D" id="3.30.43.10">
    <property type="entry name" value="Uridine Diphospho-n-acetylenolpyruvylglucosamine Reductase, domain 2"/>
    <property type="match status" value="1"/>
</dbReference>
<comment type="cofactor">
    <cofactor evidence="1 16">
        <name>FAD</name>
        <dbReference type="ChEBI" id="CHEBI:57692"/>
    </cofactor>
</comment>
<feature type="active site" evidence="16">
    <location>
        <position position="296"/>
    </location>
</feature>
<dbReference type="Gene3D" id="3.90.78.10">
    <property type="entry name" value="UDP-N-acetylenolpyruvoylglucosamine reductase, C-terminal domain"/>
    <property type="match status" value="1"/>
</dbReference>
<dbReference type="InterPro" id="IPR036318">
    <property type="entry name" value="FAD-bd_PCMH-like_sf"/>
</dbReference>
<evidence type="ECO:0000256" key="12">
    <source>
        <dbReference type="ARBA" id="ARBA00023002"/>
    </source>
</evidence>
<evidence type="ECO:0000256" key="10">
    <source>
        <dbReference type="ARBA" id="ARBA00022960"/>
    </source>
</evidence>
<comment type="similarity">
    <text evidence="16">Belongs to the MurB family.</text>
</comment>
<dbReference type="PANTHER" id="PTHR21071">
    <property type="entry name" value="UDP-N-ACETYLENOLPYRUVOYLGLUCOSAMINE REDUCTASE"/>
    <property type="match status" value="1"/>
</dbReference>
<keyword evidence="10 16" id="KW-0133">Cell shape</keyword>
<keyword evidence="13 16" id="KW-0131">Cell cycle</keyword>
<reference evidence="19" key="1">
    <citation type="submission" date="2018-02" db="EMBL/GenBank/DDBJ databases">
        <title>Genome sequence of Desulfocucumis palustris strain NAW-5.</title>
        <authorList>
            <person name="Watanabe M."/>
            <person name="Kojima H."/>
            <person name="Fukui M."/>
        </authorList>
    </citation>
    <scope>NUCLEOTIDE SEQUENCE [LARGE SCALE GENOMIC DNA]</scope>
    <source>
        <strain evidence="19">NAW-5</strain>
    </source>
</reference>
<dbReference type="InterPro" id="IPR016166">
    <property type="entry name" value="FAD-bd_PCMH"/>
</dbReference>
<dbReference type="InterPro" id="IPR016167">
    <property type="entry name" value="FAD-bd_PCMH_sub1"/>
</dbReference>
<keyword evidence="8 16" id="KW-0274">FAD</keyword>
<evidence type="ECO:0000256" key="8">
    <source>
        <dbReference type="ARBA" id="ARBA00022827"/>
    </source>
</evidence>
<dbReference type="SUPFAM" id="SSF56194">
    <property type="entry name" value="Uridine diphospho-N-Acetylenolpyruvylglucosamine reductase, MurB, C-terminal domain"/>
    <property type="match status" value="1"/>
</dbReference>
<dbReference type="InterPro" id="IPR036635">
    <property type="entry name" value="MurB_C_sf"/>
</dbReference>
<gene>
    <name evidence="16" type="primary">murB</name>
    <name evidence="18" type="ORF">DCCM_3571</name>
</gene>
<comment type="subcellular location">
    <subcellularLocation>
        <location evidence="3 16">Cytoplasm</location>
    </subcellularLocation>
</comment>
<evidence type="ECO:0000256" key="3">
    <source>
        <dbReference type="ARBA" id="ARBA00004496"/>
    </source>
</evidence>
<dbReference type="PROSITE" id="PS51387">
    <property type="entry name" value="FAD_PCMH"/>
    <property type="match status" value="1"/>
</dbReference>
<dbReference type="Pfam" id="PF02873">
    <property type="entry name" value="MurB_C"/>
    <property type="match status" value="1"/>
</dbReference>
<dbReference type="Pfam" id="PF01565">
    <property type="entry name" value="FAD_binding_4"/>
    <property type="match status" value="1"/>
</dbReference>
<dbReference type="Gene3D" id="3.30.465.10">
    <property type="match status" value="1"/>
</dbReference>
<dbReference type="AlphaFoldDB" id="A0A2L2XFI6"/>
<dbReference type="InterPro" id="IPR006094">
    <property type="entry name" value="Oxid_FAD_bind_N"/>
</dbReference>
<evidence type="ECO:0000313" key="19">
    <source>
        <dbReference type="Proteomes" id="UP000239549"/>
    </source>
</evidence>
<accession>A0A2L2XFI6</accession>
<dbReference type="GO" id="GO:0051301">
    <property type="term" value="P:cell division"/>
    <property type="evidence" value="ECO:0007669"/>
    <property type="project" value="UniProtKB-KW"/>
</dbReference>
<sequence length="303" mass="32341">MPSKGLAWDLGEIIASPIWEEEPMRRHTSWRIGGPAQIMVDLHGIEDLRQIVKFTRDRSVPLTVIGAGTNLLVRDGGIRGLVVKLGAGMDSLNVRDGMITAGAGLKLGRLSAAACDAGIGGFEFLAGIPGTVGGAVVMNAGANGSSVSKVVKEVVLLDREGNIFKREASELGFGYRRSNLLNSEYIVVEAVFRGEYCLPEIIREKINDFLTRRRTTQPYDLPNGGSVFKNPPGDSAGRLIESAGCKGLAAGDAQVSLKHANFIVNLGEATAMDVVSLINTVRNRVNQMSGIQLVTEVQILGDN</sequence>
<keyword evidence="19" id="KW-1185">Reference proteome</keyword>
<evidence type="ECO:0000256" key="7">
    <source>
        <dbReference type="ARBA" id="ARBA00022630"/>
    </source>
</evidence>
<keyword evidence="6 16" id="KW-0132">Cell division</keyword>
<dbReference type="NCBIfam" id="TIGR00179">
    <property type="entry name" value="murB"/>
    <property type="match status" value="1"/>
</dbReference>
<organism evidence="18 19">
    <name type="scientific">Desulfocucumis palustris</name>
    <dbReference type="NCBI Taxonomy" id="1898651"/>
    <lineage>
        <taxon>Bacteria</taxon>
        <taxon>Bacillati</taxon>
        <taxon>Bacillota</taxon>
        <taxon>Clostridia</taxon>
        <taxon>Eubacteriales</taxon>
        <taxon>Desulfocucumaceae</taxon>
        <taxon>Desulfocucumis</taxon>
    </lineage>
</organism>
<evidence type="ECO:0000259" key="17">
    <source>
        <dbReference type="PROSITE" id="PS51387"/>
    </source>
</evidence>
<dbReference type="EC" id="1.3.1.98" evidence="16"/>
<dbReference type="GO" id="GO:0008762">
    <property type="term" value="F:UDP-N-acetylmuramate dehydrogenase activity"/>
    <property type="evidence" value="ECO:0007669"/>
    <property type="project" value="UniProtKB-UniRule"/>
</dbReference>
<evidence type="ECO:0000256" key="13">
    <source>
        <dbReference type="ARBA" id="ARBA00023306"/>
    </source>
</evidence>
<comment type="caution">
    <text evidence="18">The sequence shown here is derived from an EMBL/GenBank/DDBJ whole genome shotgun (WGS) entry which is preliminary data.</text>
</comment>
<keyword evidence="9 16" id="KW-0521">NADP</keyword>
<dbReference type="NCBIfam" id="NF010480">
    <property type="entry name" value="PRK13905.1"/>
    <property type="match status" value="1"/>
</dbReference>
<keyword evidence="14 16" id="KW-0961">Cell wall biogenesis/degradation</keyword>
<keyword evidence="12 16" id="KW-0560">Oxidoreductase</keyword>
<dbReference type="InterPro" id="IPR003170">
    <property type="entry name" value="MurB"/>
</dbReference>
<dbReference type="GO" id="GO:0071949">
    <property type="term" value="F:FAD binding"/>
    <property type="evidence" value="ECO:0007669"/>
    <property type="project" value="InterPro"/>
</dbReference>
<evidence type="ECO:0000256" key="15">
    <source>
        <dbReference type="ARBA" id="ARBA00048914"/>
    </source>
</evidence>
<dbReference type="Proteomes" id="UP000239549">
    <property type="component" value="Unassembled WGS sequence"/>
</dbReference>
<dbReference type="UniPathway" id="UPA00219"/>
<dbReference type="GO" id="GO:0008360">
    <property type="term" value="P:regulation of cell shape"/>
    <property type="evidence" value="ECO:0007669"/>
    <property type="project" value="UniProtKB-KW"/>
</dbReference>
<dbReference type="InterPro" id="IPR016169">
    <property type="entry name" value="FAD-bd_PCMH_sub2"/>
</dbReference>
<feature type="active site" description="Proton donor" evidence="16">
    <location>
        <position position="226"/>
    </location>
</feature>
<evidence type="ECO:0000256" key="1">
    <source>
        <dbReference type="ARBA" id="ARBA00001974"/>
    </source>
</evidence>
<dbReference type="SUPFAM" id="SSF56176">
    <property type="entry name" value="FAD-binding/transporter-associated domain-like"/>
    <property type="match status" value="1"/>
</dbReference>
<dbReference type="GO" id="GO:0005829">
    <property type="term" value="C:cytosol"/>
    <property type="evidence" value="ECO:0007669"/>
    <property type="project" value="TreeGrafter"/>
</dbReference>
<keyword evidence="7 16" id="KW-0285">Flavoprotein</keyword>
<dbReference type="GO" id="GO:0009252">
    <property type="term" value="P:peptidoglycan biosynthetic process"/>
    <property type="evidence" value="ECO:0007669"/>
    <property type="project" value="UniProtKB-UniRule"/>
</dbReference>
<dbReference type="InterPro" id="IPR011601">
    <property type="entry name" value="MurB_C"/>
</dbReference>
<evidence type="ECO:0000256" key="2">
    <source>
        <dbReference type="ARBA" id="ARBA00003921"/>
    </source>
</evidence>
<dbReference type="PANTHER" id="PTHR21071:SF4">
    <property type="entry name" value="UDP-N-ACETYLENOLPYRUVOYLGLUCOSAMINE REDUCTASE"/>
    <property type="match status" value="1"/>
</dbReference>
<evidence type="ECO:0000256" key="5">
    <source>
        <dbReference type="ARBA" id="ARBA00022490"/>
    </source>
</evidence>
<feature type="domain" description="FAD-binding PCMH-type" evidence="17">
    <location>
        <begin position="31"/>
        <end position="212"/>
    </location>
</feature>
<evidence type="ECO:0000256" key="9">
    <source>
        <dbReference type="ARBA" id="ARBA00022857"/>
    </source>
</evidence>
<evidence type="ECO:0000256" key="14">
    <source>
        <dbReference type="ARBA" id="ARBA00023316"/>
    </source>
</evidence>
<name>A0A2L2XFI6_9FIRM</name>
<dbReference type="HAMAP" id="MF_00037">
    <property type="entry name" value="MurB"/>
    <property type="match status" value="1"/>
</dbReference>
<protein>
    <recommendedName>
        <fullName evidence="16">UDP-N-acetylenolpyruvoylglucosamine reductase</fullName>
        <ecNumber evidence="16">1.3.1.98</ecNumber>
    </recommendedName>
    <alternativeName>
        <fullName evidence="16">UDP-N-acetylmuramate dehydrogenase</fullName>
    </alternativeName>
</protein>
<comment type="function">
    <text evidence="2 16">Cell wall formation.</text>
</comment>
<keyword evidence="11 16" id="KW-0573">Peptidoglycan synthesis</keyword>
<proteinExistence type="inferred from homology"/>
<keyword evidence="5 16" id="KW-0963">Cytoplasm</keyword>
<comment type="catalytic activity">
    <reaction evidence="15 16">
        <text>UDP-N-acetyl-alpha-D-muramate + NADP(+) = UDP-N-acetyl-3-O-(1-carboxyvinyl)-alpha-D-glucosamine + NADPH + H(+)</text>
        <dbReference type="Rhea" id="RHEA:12248"/>
        <dbReference type="ChEBI" id="CHEBI:15378"/>
        <dbReference type="ChEBI" id="CHEBI:57783"/>
        <dbReference type="ChEBI" id="CHEBI:58349"/>
        <dbReference type="ChEBI" id="CHEBI:68483"/>
        <dbReference type="ChEBI" id="CHEBI:70757"/>
        <dbReference type="EC" id="1.3.1.98"/>
    </reaction>
</comment>
<evidence type="ECO:0000256" key="16">
    <source>
        <dbReference type="HAMAP-Rule" id="MF_00037"/>
    </source>
</evidence>
<evidence type="ECO:0000313" key="18">
    <source>
        <dbReference type="EMBL" id="GBF34453.1"/>
    </source>
</evidence>
<comment type="pathway">
    <text evidence="4 16">Cell wall biogenesis; peptidoglycan biosynthesis.</text>
</comment>
<dbReference type="RefSeq" id="WP_104372710.1">
    <property type="nucleotide sequence ID" value="NZ_BFAV01000141.1"/>
</dbReference>
<evidence type="ECO:0000256" key="6">
    <source>
        <dbReference type="ARBA" id="ARBA00022618"/>
    </source>
</evidence>
<feature type="active site" evidence="16">
    <location>
        <position position="176"/>
    </location>
</feature>